<organism evidence="2 3">
    <name type="scientific">Cupriavidus basilensis</name>
    <dbReference type="NCBI Taxonomy" id="68895"/>
    <lineage>
        <taxon>Bacteria</taxon>
        <taxon>Pseudomonadati</taxon>
        <taxon>Pseudomonadota</taxon>
        <taxon>Betaproteobacteria</taxon>
        <taxon>Burkholderiales</taxon>
        <taxon>Burkholderiaceae</taxon>
        <taxon>Cupriavidus</taxon>
    </lineage>
</organism>
<dbReference type="EMBL" id="JARJLM010000372">
    <property type="protein sequence ID" value="MDF3835653.1"/>
    <property type="molecule type" value="Genomic_DNA"/>
</dbReference>
<evidence type="ECO:0000313" key="2">
    <source>
        <dbReference type="EMBL" id="MDF3835653.1"/>
    </source>
</evidence>
<feature type="compositionally biased region" description="Basic and acidic residues" evidence="1">
    <location>
        <begin position="201"/>
        <end position="213"/>
    </location>
</feature>
<dbReference type="RefSeq" id="WP_276266368.1">
    <property type="nucleotide sequence ID" value="NZ_JARJLM010000372.1"/>
</dbReference>
<evidence type="ECO:0000256" key="1">
    <source>
        <dbReference type="SAM" id="MobiDB-lite"/>
    </source>
</evidence>
<sequence length="411" mass="46363">MTDVFEDAEVLPVRTASWPVRVYYSSSSALYEFDRQGNVVSKNGSPFAGAYVAEYYQRGTPLWPGSQRIYYIVRRGQTRDDFRPEDVTNAIVLADQQACTPSYISDFYKLYRNLSTIFLNGLCRDSVKQRIGTHDYWVYPDEWNDAIANMSVDTPVRWTFQRFDDPIEPIFDAAGICRLYCEGRPLPPSKGSPSGTSSSNEAHRTRPGLRPEVDLSPPANNALRQLTLEERLRDKREQEEVPATNWPVRAIFNSRAGAFEFDRQGNLIQGGTRLPLRAVEIRLGGKEGRPLWQGGQQVYRLLAPGKLGYGNDLLGTDDGLVLVNGHACPTQLIAEAYGILHEGGELYLNGNCTKAVKRTIGEREFWVYPEDETSAYPHYWVVQHFDDPITPIVDAEGQCWLYCDGRSQQGG</sequence>
<reference evidence="2 3" key="1">
    <citation type="submission" date="2023-03" db="EMBL/GenBank/DDBJ databases">
        <title>Draft assemblies of triclosan tolerant bacteria isolated from returned activated sludge.</title>
        <authorList>
            <person name="Van Hamelsveld S."/>
        </authorList>
    </citation>
    <scope>NUCLEOTIDE SEQUENCE [LARGE SCALE GENOMIC DNA]</scope>
    <source>
        <strain evidence="2 3">GW210010_S58</strain>
    </source>
</reference>
<proteinExistence type="predicted"/>
<gene>
    <name evidence="2" type="ORF">P3W85_22265</name>
</gene>
<name>A0ABT6AST4_9BURK</name>
<feature type="region of interest" description="Disordered" evidence="1">
    <location>
        <begin position="187"/>
        <end position="221"/>
    </location>
</feature>
<comment type="caution">
    <text evidence="2">The sequence shown here is derived from an EMBL/GenBank/DDBJ whole genome shotgun (WGS) entry which is preliminary data.</text>
</comment>
<evidence type="ECO:0000313" key="3">
    <source>
        <dbReference type="Proteomes" id="UP001216674"/>
    </source>
</evidence>
<accession>A0ABT6AST4</accession>
<protein>
    <submittedName>
        <fullName evidence="2">Uncharacterized protein</fullName>
    </submittedName>
</protein>
<keyword evidence="3" id="KW-1185">Reference proteome</keyword>
<dbReference type="Proteomes" id="UP001216674">
    <property type="component" value="Unassembled WGS sequence"/>
</dbReference>